<evidence type="ECO:0008006" key="3">
    <source>
        <dbReference type="Google" id="ProtNLM"/>
    </source>
</evidence>
<sequence>MRTERGLRMQAGRFFDESPDDAPALPEEALLRVLWMTAQGMVWPWLLQSMCRPDAIKRALEAELIWAPVGDHLGYHITDAGRRRIVEWYQENRPGRGAEDNAGHWRAVTQR</sequence>
<dbReference type="RefSeq" id="WP_382379410.1">
    <property type="nucleotide sequence ID" value="NZ_JBHRZI010000044.1"/>
</dbReference>
<protein>
    <recommendedName>
        <fullName evidence="3">Winged helix DNA-binding domain-containing protein</fullName>
    </recommendedName>
</protein>
<reference evidence="2" key="1">
    <citation type="journal article" date="2019" name="Int. J. Syst. Evol. Microbiol.">
        <title>The Global Catalogue of Microorganisms (GCM) 10K type strain sequencing project: providing services to taxonomists for standard genome sequencing and annotation.</title>
        <authorList>
            <consortium name="The Broad Institute Genomics Platform"/>
            <consortium name="The Broad Institute Genome Sequencing Center for Infectious Disease"/>
            <person name="Wu L."/>
            <person name="Ma J."/>
        </authorList>
    </citation>
    <scope>NUCLEOTIDE SEQUENCE [LARGE SCALE GENOMIC DNA]</scope>
    <source>
        <strain evidence="2">CGMCC 4.7405</strain>
    </source>
</reference>
<accession>A0ABV8C765</accession>
<evidence type="ECO:0000313" key="1">
    <source>
        <dbReference type="EMBL" id="MFC3897913.1"/>
    </source>
</evidence>
<dbReference type="EMBL" id="JBHRZI010000044">
    <property type="protein sequence ID" value="MFC3897913.1"/>
    <property type="molecule type" value="Genomic_DNA"/>
</dbReference>
<evidence type="ECO:0000313" key="2">
    <source>
        <dbReference type="Proteomes" id="UP001595690"/>
    </source>
</evidence>
<comment type="caution">
    <text evidence="1">The sequence shown here is derived from an EMBL/GenBank/DDBJ whole genome shotgun (WGS) entry which is preliminary data.</text>
</comment>
<keyword evidence="2" id="KW-1185">Reference proteome</keyword>
<proteinExistence type="predicted"/>
<dbReference type="Proteomes" id="UP001595690">
    <property type="component" value="Unassembled WGS sequence"/>
</dbReference>
<gene>
    <name evidence="1" type="ORF">ACFOWZ_41155</name>
</gene>
<name>A0ABV8C765_9PSEU</name>
<organism evidence="1 2">
    <name type="scientific">Lentzea rhizosphaerae</name>
    <dbReference type="NCBI Taxonomy" id="2041025"/>
    <lineage>
        <taxon>Bacteria</taxon>
        <taxon>Bacillati</taxon>
        <taxon>Actinomycetota</taxon>
        <taxon>Actinomycetes</taxon>
        <taxon>Pseudonocardiales</taxon>
        <taxon>Pseudonocardiaceae</taxon>
        <taxon>Lentzea</taxon>
    </lineage>
</organism>